<dbReference type="EMBL" id="MN179478">
    <property type="protein sequence ID" value="QIC54204.1"/>
    <property type="molecule type" value="mRNA"/>
</dbReference>
<keyword evidence="14" id="KW-0472">Membrane</keyword>
<reference evidence="21" key="3">
    <citation type="submission" date="2019-07" db="EMBL/GenBank/DDBJ databases">
        <authorList>
            <person name="Zhang X."/>
            <person name="Bai X."/>
            <person name="Zhang C."/>
            <person name="Guo M."/>
            <person name="Cao Y."/>
            <person name="Wu Y."/>
        </authorList>
    </citation>
    <scope>NUCLEOTIDE SEQUENCE</scope>
    <source>
        <strain evidence="22">WH-EB</strain>
        <strain evidence="21">WH-S</strain>
    </source>
</reference>
<keyword evidence="8 16" id="KW-0479">Metal-binding</keyword>
<comment type="catalytic activity">
    <reaction evidence="15">
        <text>an organic molecule + reduced [NADPH--hemoprotein reductase] + O2 = an alcohol + oxidized [NADPH--hemoprotein reductase] + H2O + H(+)</text>
        <dbReference type="Rhea" id="RHEA:17149"/>
        <dbReference type="Rhea" id="RHEA-COMP:11964"/>
        <dbReference type="Rhea" id="RHEA-COMP:11965"/>
        <dbReference type="ChEBI" id="CHEBI:15377"/>
        <dbReference type="ChEBI" id="CHEBI:15378"/>
        <dbReference type="ChEBI" id="CHEBI:15379"/>
        <dbReference type="ChEBI" id="CHEBI:30879"/>
        <dbReference type="ChEBI" id="CHEBI:57618"/>
        <dbReference type="ChEBI" id="CHEBI:58210"/>
        <dbReference type="ChEBI" id="CHEBI:142491"/>
        <dbReference type="EC" id="1.14.14.1"/>
    </reaction>
</comment>
<keyword evidence="11 17" id="KW-0560">Oxidoreductase</keyword>
<feature type="chain" id="PRO_5003196444" description="unspecific monooxygenase" evidence="18">
    <location>
        <begin position="17"/>
        <end position="530"/>
    </location>
</feature>
<dbReference type="GO" id="GO:0016712">
    <property type="term" value="F:oxidoreductase activity, acting on paired donors, with incorporation or reduction of molecular oxygen, reduced flavin or flavoprotein as one donor, and incorporation of one atom of oxygen"/>
    <property type="evidence" value="ECO:0007669"/>
    <property type="project" value="UniProtKB-EC"/>
</dbReference>
<dbReference type="SUPFAM" id="SSF48264">
    <property type="entry name" value="Cytochrome P450"/>
    <property type="match status" value="1"/>
</dbReference>
<evidence type="ECO:0000256" key="9">
    <source>
        <dbReference type="ARBA" id="ARBA00022824"/>
    </source>
</evidence>
<dbReference type="EC" id="1.14.14.1" evidence="6"/>
<dbReference type="Gene3D" id="1.10.630.10">
    <property type="entry name" value="Cytochrome P450"/>
    <property type="match status" value="1"/>
</dbReference>
<dbReference type="GO" id="GO:0005506">
    <property type="term" value="F:iron ion binding"/>
    <property type="evidence" value="ECO:0007669"/>
    <property type="project" value="InterPro"/>
</dbReference>
<dbReference type="InterPro" id="IPR002403">
    <property type="entry name" value="Cyt_P450_E_grp-IV"/>
</dbReference>
<dbReference type="GO" id="GO:0005789">
    <property type="term" value="C:endoplasmic reticulum membrane"/>
    <property type="evidence" value="ECO:0007669"/>
    <property type="project" value="UniProtKB-SubCell"/>
</dbReference>
<organism evidence="19">
    <name type="scientific">Spodoptera exigua</name>
    <name type="common">Beet armyworm</name>
    <name type="synonym">Noctua fulgens</name>
    <dbReference type="NCBI Taxonomy" id="7107"/>
    <lineage>
        <taxon>Eukaryota</taxon>
        <taxon>Metazoa</taxon>
        <taxon>Ecdysozoa</taxon>
        <taxon>Arthropoda</taxon>
        <taxon>Hexapoda</taxon>
        <taxon>Insecta</taxon>
        <taxon>Pterygota</taxon>
        <taxon>Neoptera</taxon>
        <taxon>Endopterygota</taxon>
        <taxon>Lepidoptera</taxon>
        <taxon>Glossata</taxon>
        <taxon>Ditrysia</taxon>
        <taxon>Noctuoidea</taxon>
        <taxon>Noctuidae</taxon>
        <taxon>Amphipyrinae</taxon>
        <taxon>Spodoptera</taxon>
    </lineage>
</organism>
<evidence type="ECO:0000256" key="17">
    <source>
        <dbReference type="RuleBase" id="RU000461"/>
    </source>
</evidence>
<dbReference type="InterPro" id="IPR036396">
    <property type="entry name" value="Cyt_P450_sf"/>
</dbReference>
<dbReference type="PROSITE" id="PS00086">
    <property type="entry name" value="CYTOCHROME_P450"/>
    <property type="match status" value="1"/>
</dbReference>
<reference evidence="19" key="1">
    <citation type="journal article" date="2015" name="J. Insect Sci.">
        <title>Isolation and Expression Analysis of CYP9A11 and Cytochrome P450 Reductase Gene in the Beet Armyworm (Lepidoptera: Noctuidae).</title>
        <authorList>
            <person name="Zhao C."/>
            <person name="Feng X."/>
            <person name="Tang T."/>
            <person name="Qiu L."/>
        </authorList>
    </citation>
    <scope>NUCLEOTIDE SEQUENCE</scope>
    <source>
        <tissue evidence="19">Midgut</tissue>
    </source>
</reference>
<dbReference type="CDD" id="cd11056">
    <property type="entry name" value="CYP6-like"/>
    <property type="match status" value="1"/>
</dbReference>
<keyword evidence="12 16" id="KW-0408">Iron</keyword>
<evidence type="ECO:0000256" key="1">
    <source>
        <dbReference type="ARBA" id="ARBA00001971"/>
    </source>
</evidence>
<keyword evidence="10" id="KW-0492">Microsome</keyword>
<evidence type="ECO:0000256" key="3">
    <source>
        <dbReference type="ARBA" id="ARBA00004174"/>
    </source>
</evidence>
<dbReference type="InterPro" id="IPR050476">
    <property type="entry name" value="Insect_CytP450_Detox"/>
</dbReference>
<dbReference type="PANTHER" id="PTHR24292">
    <property type="entry name" value="CYTOCHROME P450"/>
    <property type="match status" value="1"/>
</dbReference>
<dbReference type="InterPro" id="IPR017972">
    <property type="entry name" value="Cyt_P450_CS"/>
</dbReference>
<evidence type="ECO:0000256" key="15">
    <source>
        <dbReference type="ARBA" id="ARBA00047827"/>
    </source>
</evidence>
<dbReference type="InterPro" id="IPR001128">
    <property type="entry name" value="Cyt_P450"/>
</dbReference>
<feature type="binding site" description="axial binding residue" evidence="16">
    <location>
        <position position="474"/>
    </location>
    <ligand>
        <name>heme</name>
        <dbReference type="ChEBI" id="CHEBI:30413"/>
    </ligand>
    <ligandPart>
        <name>Fe</name>
        <dbReference type="ChEBI" id="CHEBI:18248"/>
    </ligandPart>
</feature>
<feature type="signal peptide" evidence="18">
    <location>
        <begin position="1"/>
        <end position="16"/>
    </location>
</feature>
<evidence type="ECO:0000256" key="11">
    <source>
        <dbReference type="ARBA" id="ARBA00023002"/>
    </source>
</evidence>
<comment type="subcellular location">
    <subcellularLocation>
        <location evidence="4">Endoplasmic reticulum membrane</location>
        <topology evidence="4">Peripheral membrane protein</topology>
    </subcellularLocation>
    <subcellularLocation>
        <location evidence="3">Microsome membrane</location>
        <topology evidence="3">Peripheral membrane protein</topology>
    </subcellularLocation>
</comment>
<dbReference type="EMBL" id="KX443438">
    <property type="protein sequence ID" value="ASO98013.1"/>
    <property type="molecule type" value="mRNA"/>
</dbReference>
<keyword evidence="18" id="KW-0732">Signal</keyword>
<dbReference type="GO" id="GO:0020037">
    <property type="term" value="F:heme binding"/>
    <property type="evidence" value="ECO:0007669"/>
    <property type="project" value="InterPro"/>
</dbReference>
<keyword evidence="7 16" id="KW-0349">Heme</keyword>
<evidence type="ECO:0000256" key="16">
    <source>
        <dbReference type="PIRSR" id="PIRSR602403-1"/>
    </source>
</evidence>
<evidence type="ECO:0000256" key="8">
    <source>
        <dbReference type="ARBA" id="ARBA00022723"/>
    </source>
</evidence>
<dbReference type="Pfam" id="PF00067">
    <property type="entry name" value="p450"/>
    <property type="match status" value="1"/>
</dbReference>
<evidence type="ECO:0000256" key="7">
    <source>
        <dbReference type="ARBA" id="ARBA00022617"/>
    </source>
</evidence>
<dbReference type="PRINTS" id="PR00465">
    <property type="entry name" value="EP450IV"/>
</dbReference>
<dbReference type="AlphaFoldDB" id="E5L8C3"/>
<evidence type="ECO:0000256" key="12">
    <source>
        <dbReference type="ARBA" id="ARBA00023004"/>
    </source>
</evidence>
<dbReference type="PRINTS" id="PR00385">
    <property type="entry name" value="P450"/>
</dbReference>
<evidence type="ECO:0000256" key="4">
    <source>
        <dbReference type="ARBA" id="ARBA00004406"/>
    </source>
</evidence>
<evidence type="ECO:0000313" key="20">
    <source>
        <dbReference type="EMBL" id="ASO98013.1"/>
    </source>
</evidence>
<dbReference type="PANTHER" id="PTHR24292:SF54">
    <property type="entry name" value="CYP9F3-RELATED"/>
    <property type="match status" value="1"/>
</dbReference>
<evidence type="ECO:0000256" key="18">
    <source>
        <dbReference type="SAM" id="SignalP"/>
    </source>
</evidence>
<protein>
    <recommendedName>
        <fullName evidence="6">unspecific monooxygenase</fullName>
        <ecNumber evidence="6">1.14.14.1</ecNumber>
    </recommendedName>
</protein>
<accession>E5L8C3</accession>
<evidence type="ECO:0000256" key="5">
    <source>
        <dbReference type="ARBA" id="ARBA00010617"/>
    </source>
</evidence>
<evidence type="ECO:0000256" key="10">
    <source>
        <dbReference type="ARBA" id="ARBA00022848"/>
    </source>
</evidence>
<evidence type="ECO:0000313" key="19">
    <source>
        <dbReference type="EMBL" id="ADP55210.1"/>
    </source>
</evidence>
<gene>
    <name evidence="19" type="primary">CYP9A11</name>
</gene>
<dbReference type="EMBL" id="HQ340240">
    <property type="protein sequence ID" value="ADP55210.1"/>
    <property type="molecule type" value="mRNA"/>
</dbReference>
<evidence type="ECO:0000313" key="21">
    <source>
        <dbReference type="EMBL" id="QIC54203.1"/>
    </source>
</evidence>
<proteinExistence type="evidence at transcript level"/>
<evidence type="ECO:0000256" key="2">
    <source>
        <dbReference type="ARBA" id="ARBA00003690"/>
    </source>
</evidence>
<keyword evidence="13 17" id="KW-0503">Monooxygenase</keyword>
<sequence length="530" mass="61605">MIIFFIWLVVLIAALALHLRQMHSAFSKHGIKYLNPAPLLGNMINTIFLREHFAYDVLRLYGSFPKDRFVGRYEFTNKAIMLRDLDLVKKITVKDFEVFLDHRDFGGDTFFGRTLILMRGQEWKDMRSTLSPAFTSSKIRLMVPFMVEVGDQMIQSLNKEIEKSSDGYIDVDCKDLTTRYANDVIASCAFGLKVNSHAEKNNEFYIMGRTAANFGLREMFMFIFMVIAPKIVALLKWNLVPDKMKNYFTNLVLDTMKDRELRHIFRPDMIHLLMEAKKGQLTHEDAKSNNDTTGFATVEESTVGLKKTTNRVWNDNDLSAQAFLFFIAGFETVSTSMSFLLYELAVNPDVQERLAQEIKEHDVKHGGKFDFNSIQNMKYMDMVVSELLRLWPPLTVMDRECNRDYNMGKPNEDFDKDYILPKGTTVFIPTFAFHRDPQYFPDPEKFDPERFSEENRHKLNLNAYMPFGVGPRNCIGSRFALCELKVLTYQILLHMELSPSEKTQIPARLAPDNINVRLQGGHWLRFRQRK</sequence>
<comment type="similarity">
    <text evidence="5 17">Belongs to the cytochrome P450 family.</text>
</comment>
<evidence type="ECO:0000313" key="22">
    <source>
        <dbReference type="EMBL" id="QIC54204.1"/>
    </source>
</evidence>
<keyword evidence="9" id="KW-0256">Endoplasmic reticulum</keyword>
<comment type="function">
    <text evidence="2">May be involved in the metabolism of insect hormones and in the breakdown of synthetic insecticides.</text>
</comment>
<reference evidence="20" key="2">
    <citation type="journal article" date="2017" name="Insect Sci.">
        <title>The expression of Spodoptera exigua P450 and UGT genes: tissue specificity and response to insecticides.</title>
        <authorList>
            <person name="Hu B."/>
            <person name="Zhang S.H."/>
            <person name="Ren M.M."/>
            <person name="Tian X.R."/>
            <person name="Wei Q."/>
            <person name="Mburu D.K."/>
            <person name="Su J.Y."/>
        </authorList>
    </citation>
    <scope>NUCLEOTIDE SEQUENCE</scope>
</reference>
<evidence type="ECO:0000256" key="6">
    <source>
        <dbReference type="ARBA" id="ARBA00012109"/>
    </source>
</evidence>
<dbReference type="FunFam" id="1.10.630.10:FF:000042">
    <property type="entry name" value="Cytochrome P450"/>
    <property type="match status" value="1"/>
</dbReference>
<comment type="cofactor">
    <cofactor evidence="1 16">
        <name>heme</name>
        <dbReference type="ChEBI" id="CHEBI:30413"/>
    </cofactor>
</comment>
<dbReference type="EMBL" id="MN179477">
    <property type="protein sequence ID" value="QIC54203.1"/>
    <property type="molecule type" value="mRNA"/>
</dbReference>
<evidence type="ECO:0000256" key="13">
    <source>
        <dbReference type="ARBA" id="ARBA00023033"/>
    </source>
</evidence>
<name>E5L8C3_SPOEX</name>
<evidence type="ECO:0000256" key="14">
    <source>
        <dbReference type="ARBA" id="ARBA00023136"/>
    </source>
</evidence>